<evidence type="ECO:0000313" key="2">
    <source>
        <dbReference type="EMBL" id="KIK97379.1"/>
    </source>
</evidence>
<dbReference type="HOGENOM" id="CLU_2427687_0_0_1"/>
<dbReference type="Proteomes" id="UP000054538">
    <property type="component" value="Unassembled WGS sequence"/>
</dbReference>
<proteinExistence type="predicted"/>
<dbReference type="InParanoid" id="A0A0D0E724"/>
<accession>A0A0D0E724</accession>
<sequence length="91" mass="9704">MHSPILLIVFAATFLHLHTSKLPTAGKNTTRGSPNVWTYGTSSTSIFAMTSAFAYISLTPTTSLTLPLGRRMSGTKQLMPTGQALSTCSRA</sequence>
<name>A0A0D0E724_9AGAM</name>
<feature type="chain" id="PRO_5002209447" description="Secreted protein" evidence="1">
    <location>
        <begin position="20"/>
        <end position="91"/>
    </location>
</feature>
<evidence type="ECO:0000313" key="3">
    <source>
        <dbReference type="Proteomes" id="UP000054538"/>
    </source>
</evidence>
<feature type="signal peptide" evidence="1">
    <location>
        <begin position="1"/>
        <end position="19"/>
    </location>
</feature>
<reference evidence="2 3" key="1">
    <citation type="submission" date="2014-04" db="EMBL/GenBank/DDBJ databases">
        <authorList>
            <consortium name="DOE Joint Genome Institute"/>
            <person name="Kuo A."/>
            <person name="Kohler A."/>
            <person name="Jargeat P."/>
            <person name="Nagy L.G."/>
            <person name="Floudas D."/>
            <person name="Copeland A."/>
            <person name="Barry K.W."/>
            <person name="Cichocki N."/>
            <person name="Veneault-Fourrey C."/>
            <person name="LaButti K."/>
            <person name="Lindquist E.A."/>
            <person name="Lipzen A."/>
            <person name="Lundell T."/>
            <person name="Morin E."/>
            <person name="Murat C."/>
            <person name="Sun H."/>
            <person name="Tunlid A."/>
            <person name="Henrissat B."/>
            <person name="Grigoriev I.V."/>
            <person name="Hibbett D.S."/>
            <person name="Martin F."/>
            <person name="Nordberg H.P."/>
            <person name="Cantor M.N."/>
            <person name="Hua S.X."/>
        </authorList>
    </citation>
    <scope>NUCLEOTIDE SEQUENCE [LARGE SCALE GENOMIC DNA]</scope>
    <source>
        <strain evidence="2 3">Ve08.2h10</strain>
    </source>
</reference>
<gene>
    <name evidence="2" type="ORF">PAXRUDRAFT_824964</name>
</gene>
<keyword evidence="3" id="KW-1185">Reference proteome</keyword>
<protein>
    <recommendedName>
        <fullName evidence="4">Secreted protein</fullName>
    </recommendedName>
</protein>
<reference evidence="3" key="2">
    <citation type="submission" date="2015-01" db="EMBL/GenBank/DDBJ databases">
        <title>Evolutionary Origins and Diversification of the Mycorrhizal Mutualists.</title>
        <authorList>
            <consortium name="DOE Joint Genome Institute"/>
            <consortium name="Mycorrhizal Genomics Consortium"/>
            <person name="Kohler A."/>
            <person name="Kuo A."/>
            <person name="Nagy L.G."/>
            <person name="Floudas D."/>
            <person name="Copeland A."/>
            <person name="Barry K.W."/>
            <person name="Cichocki N."/>
            <person name="Veneault-Fourrey C."/>
            <person name="LaButti K."/>
            <person name="Lindquist E.A."/>
            <person name="Lipzen A."/>
            <person name="Lundell T."/>
            <person name="Morin E."/>
            <person name="Murat C."/>
            <person name="Riley R."/>
            <person name="Ohm R."/>
            <person name="Sun H."/>
            <person name="Tunlid A."/>
            <person name="Henrissat B."/>
            <person name="Grigoriev I.V."/>
            <person name="Hibbett D.S."/>
            <person name="Martin F."/>
        </authorList>
    </citation>
    <scope>NUCLEOTIDE SEQUENCE [LARGE SCALE GENOMIC DNA]</scope>
    <source>
        <strain evidence="3">Ve08.2h10</strain>
    </source>
</reference>
<keyword evidence="1" id="KW-0732">Signal</keyword>
<organism evidence="2 3">
    <name type="scientific">Paxillus rubicundulus Ve08.2h10</name>
    <dbReference type="NCBI Taxonomy" id="930991"/>
    <lineage>
        <taxon>Eukaryota</taxon>
        <taxon>Fungi</taxon>
        <taxon>Dikarya</taxon>
        <taxon>Basidiomycota</taxon>
        <taxon>Agaricomycotina</taxon>
        <taxon>Agaricomycetes</taxon>
        <taxon>Agaricomycetidae</taxon>
        <taxon>Boletales</taxon>
        <taxon>Paxilineae</taxon>
        <taxon>Paxillaceae</taxon>
        <taxon>Paxillus</taxon>
    </lineage>
</organism>
<dbReference type="EMBL" id="KN824938">
    <property type="protein sequence ID" value="KIK97379.1"/>
    <property type="molecule type" value="Genomic_DNA"/>
</dbReference>
<evidence type="ECO:0008006" key="4">
    <source>
        <dbReference type="Google" id="ProtNLM"/>
    </source>
</evidence>
<evidence type="ECO:0000256" key="1">
    <source>
        <dbReference type="SAM" id="SignalP"/>
    </source>
</evidence>
<dbReference type="AlphaFoldDB" id="A0A0D0E724"/>